<keyword evidence="11" id="KW-1185">Reference proteome</keyword>
<keyword evidence="5 9" id="KW-0999">Mitochondrion inner membrane</keyword>
<sequence>MLAHRSYAKCLLTGHMQFETGEKFSWPPLGSWDHRRELRQLWRTKRSLEGVERMSSGFLPPYIIPGQEPGTTPEQRQEIYKYLHWTRLGQAGQESCIAKTIISGTMGFGLGAMFSLMSSSFAYEDPLRRDPNFDSMKLDKKARVMFREMGRGMWSTGKGFGKVGALYAGMECCVESYRAKNDLWNSLAGGAMAGGILAWKSGMKAMMFGAVGFAAFSGAIDAYMRKEPVDDD</sequence>
<name>A0A9Q3ERP1_9BASI</name>
<organism evidence="10 11">
    <name type="scientific">Austropuccinia psidii MF-1</name>
    <dbReference type="NCBI Taxonomy" id="1389203"/>
    <lineage>
        <taxon>Eukaryota</taxon>
        <taxon>Fungi</taxon>
        <taxon>Dikarya</taxon>
        <taxon>Basidiomycota</taxon>
        <taxon>Pucciniomycotina</taxon>
        <taxon>Pucciniomycetes</taxon>
        <taxon>Pucciniales</taxon>
        <taxon>Sphaerophragmiaceae</taxon>
        <taxon>Austropuccinia</taxon>
    </lineage>
</organism>
<evidence type="ECO:0000256" key="4">
    <source>
        <dbReference type="ARBA" id="ARBA00022692"/>
    </source>
</evidence>
<evidence type="ECO:0000313" key="11">
    <source>
        <dbReference type="Proteomes" id="UP000765509"/>
    </source>
</evidence>
<keyword evidence="6" id="KW-1133">Transmembrane helix</keyword>
<evidence type="ECO:0000256" key="1">
    <source>
        <dbReference type="ARBA" id="ARBA00004448"/>
    </source>
</evidence>
<comment type="subunit">
    <text evidence="9">Component of the TIM22 complex.</text>
</comment>
<dbReference type="GO" id="GO:0042721">
    <property type="term" value="C:TIM22 mitochondrial import inner membrane insertion complex"/>
    <property type="evidence" value="ECO:0007669"/>
    <property type="project" value="UniProtKB-UniRule"/>
</dbReference>
<protein>
    <recommendedName>
        <fullName evidence="3 9">Mitochondrial import inner membrane translocase subunit TIM22</fullName>
    </recommendedName>
</protein>
<dbReference type="InterPro" id="IPR039175">
    <property type="entry name" value="TIM22"/>
</dbReference>
<comment type="caution">
    <text evidence="10">The sequence shown here is derived from an EMBL/GenBank/DDBJ whole genome shotgun (WGS) entry which is preliminary data.</text>
</comment>
<keyword evidence="9" id="KW-0811">Translocation</keyword>
<comment type="similarity">
    <text evidence="2 9">Belongs to the Tim17/Tim22/Tim23 family.</text>
</comment>
<evidence type="ECO:0000256" key="6">
    <source>
        <dbReference type="ARBA" id="ARBA00022989"/>
    </source>
</evidence>
<gene>
    <name evidence="10" type="ORF">O181_065764</name>
</gene>
<evidence type="ECO:0000313" key="10">
    <source>
        <dbReference type="EMBL" id="MBW0526049.1"/>
    </source>
</evidence>
<dbReference type="PANTHER" id="PTHR14110:SF0">
    <property type="entry name" value="MITOCHONDRIAL IMPORT INNER MEMBRANE TRANSLOCASE SUBUNIT TIM22"/>
    <property type="match status" value="1"/>
</dbReference>
<evidence type="ECO:0000256" key="2">
    <source>
        <dbReference type="ARBA" id="ARBA00008444"/>
    </source>
</evidence>
<comment type="function">
    <text evidence="9">Essential core component of the TIM22 complex, a complex that mediates the import and insertion of multi-pass transmembrane proteins into the mitochondrial inner membrane. In the TIM22 complex, it constitutes the voltage-activated and signal-gated channel. Forms a twin-pore translocase that uses the membrane potential as external driving force in 2 voltage-dependent steps.</text>
</comment>
<keyword evidence="4" id="KW-0812">Transmembrane</keyword>
<keyword evidence="9" id="KW-0813">Transport</keyword>
<dbReference type="GO" id="GO:0030943">
    <property type="term" value="F:mitochondrion targeting sequence binding"/>
    <property type="evidence" value="ECO:0007669"/>
    <property type="project" value="TreeGrafter"/>
</dbReference>
<dbReference type="AlphaFoldDB" id="A0A9Q3ERP1"/>
<dbReference type="OrthoDB" id="75343at2759"/>
<evidence type="ECO:0000256" key="3">
    <source>
        <dbReference type="ARBA" id="ARBA00020722"/>
    </source>
</evidence>
<keyword evidence="8" id="KW-0472">Membrane</keyword>
<proteinExistence type="inferred from homology"/>
<evidence type="ECO:0000256" key="8">
    <source>
        <dbReference type="ARBA" id="ARBA00023136"/>
    </source>
</evidence>
<dbReference type="GO" id="GO:0008320">
    <property type="term" value="F:protein transmembrane transporter activity"/>
    <property type="evidence" value="ECO:0007669"/>
    <property type="project" value="UniProtKB-UniRule"/>
</dbReference>
<evidence type="ECO:0000256" key="9">
    <source>
        <dbReference type="RuleBase" id="RU367038"/>
    </source>
</evidence>
<evidence type="ECO:0000256" key="5">
    <source>
        <dbReference type="ARBA" id="ARBA00022792"/>
    </source>
</evidence>
<keyword evidence="9" id="KW-0653">Protein transport</keyword>
<dbReference type="Pfam" id="PF02466">
    <property type="entry name" value="Tim17"/>
    <property type="match status" value="1"/>
</dbReference>
<dbReference type="EMBL" id="AVOT02032300">
    <property type="protein sequence ID" value="MBW0526049.1"/>
    <property type="molecule type" value="Genomic_DNA"/>
</dbReference>
<keyword evidence="7 9" id="KW-0496">Mitochondrion</keyword>
<dbReference type="Proteomes" id="UP000765509">
    <property type="component" value="Unassembled WGS sequence"/>
</dbReference>
<dbReference type="PANTHER" id="PTHR14110">
    <property type="entry name" value="MITOCHONDRIAL IMPORT INNER MEMBRANE TRANSLOCASE SUBUNIT TIM22"/>
    <property type="match status" value="1"/>
</dbReference>
<reference evidence="10" key="1">
    <citation type="submission" date="2021-03" db="EMBL/GenBank/DDBJ databases">
        <title>Draft genome sequence of rust myrtle Austropuccinia psidii MF-1, a brazilian biotype.</title>
        <authorList>
            <person name="Quecine M.C."/>
            <person name="Pachon D.M.R."/>
            <person name="Bonatelli M.L."/>
            <person name="Correr F.H."/>
            <person name="Franceschini L.M."/>
            <person name="Leite T.F."/>
            <person name="Margarido G.R.A."/>
            <person name="Almeida C.A."/>
            <person name="Ferrarezi J.A."/>
            <person name="Labate C.A."/>
        </authorList>
    </citation>
    <scope>NUCLEOTIDE SEQUENCE</scope>
    <source>
        <strain evidence="10">MF-1</strain>
    </source>
</reference>
<comment type="subcellular location">
    <subcellularLocation>
        <location evidence="1 9">Mitochondrion inner membrane</location>
        <topology evidence="1 9">Multi-pass membrane protein</topology>
    </subcellularLocation>
</comment>
<dbReference type="GO" id="GO:0045039">
    <property type="term" value="P:protein insertion into mitochondrial inner membrane"/>
    <property type="evidence" value="ECO:0007669"/>
    <property type="project" value="UniProtKB-UniRule"/>
</dbReference>
<evidence type="ECO:0000256" key="7">
    <source>
        <dbReference type="ARBA" id="ARBA00023128"/>
    </source>
</evidence>
<accession>A0A9Q3ERP1</accession>